<dbReference type="EMBL" id="BK032513">
    <property type="protein sequence ID" value="DAF44966.1"/>
    <property type="molecule type" value="Genomic_DNA"/>
</dbReference>
<proteinExistence type="predicted"/>
<organism evidence="1">
    <name type="scientific">Siphoviridae sp. ctCIv11</name>
    <dbReference type="NCBI Taxonomy" id="2827806"/>
    <lineage>
        <taxon>Viruses</taxon>
        <taxon>Duplodnaviria</taxon>
        <taxon>Heunggongvirae</taxon>
        <taxon>Uroviricota</taxon>
        <taxon>Caudoviricetes</taxon>
    </lineage>
</organism>
<sequence>MIQLKDMNEILSTKQPIRLVYPTGESNIANIWNFENWKDCVVENVYSKNGELVIVLRTPEYYELIPQKFGELLDYFFTNHPRQMAEMYSKDNCIDDIADIYAYFGFSDDVLDRYRM</sequence>
<accession>A0A8S5S1V1</accession>
<reference evidence="1" key="1">
    <citation type="journal article" date="2021" name="Proc. Natl. Acad. Sci. U.S.A.">
        <title>A Catalog of Tens of Thousands of Viruses from Human Metagenomes Reveals Hidden Associations with Chronic Diseases.</title>
        <authorList>
            <person name="Tisza M.J."/>
            <person name="Buck C.B."/>
        </authorList>
    </citation>
    <scope>NUCLEOTIDE SEQUENCE</scope>
    <source>
        <strain evidence="1">CtCIv11</strain>
    </source>
</reference>
<protein>
    <submittedName>
        <fullName evidence="1">Uncharacterized protein</fullName>
    </submittedName>
</protein>
<evidence type="ECO:0000313" key="1">
    <source>
        <dbReference type="EMBL" id="DAF44966.1"/>
    </source>
</evidence>
<name>A0A8S5S1V1_9CAUD</name>